<evidence type="ECO:0000313" key="2">
    <source>
        <dbReference type="EMBL" id="GAN04341.1"/>
    </source>
</evidence>
<feature type="region of interest" description="Disordered" evidence="1">
    <location>
        <begin position="1"/>
        <end position="23"/>
    </location>
</feature>
<dbReference type="AlphaFoldDB" id="A0A0C9M4S2"/>
<reference evidence="2" key="1">
    <citation type="submission" date="2014-09" db="EMBL/GenBank/DDBJ databases">
        <title>Draft genome sequence of an oleaginous Mucoromycotina fungus Mucor ambiguus NBRC6742.</title>
        <authorList>
            <person name="Takeda I."/>
            <person name="Yamane N."/>
            <person name="Morita T."/>
            <person name="Tamano K."/>
            <person name="Machida M."/>
            <person name="Baker S."/>
            <person name="Koike H."/>
        </authorList>
    </citation>
    <scope>NUCLEOTIDE SEQUENCE</scope>
    <source>
        <strain evidence="2">NBRC 6742</strain>
    </source>
</reference>
<sequence length="142" mass="15967">MPGSQRYNGDESESKDANASHSKDVKIDLIPKTSKITSKIIDRGYGINSRIKGHLRCGGTWKAKIHGRYCPVLITNEHNTIQTCMFCFSKTSRPLKLVIRKNRQYLHSVNGTSVCTNPSCVLRSRGETHKGRDFCRLSLVCL</sequence>
<accession>A0A0C9M4S2</accession>
<dbReference type="STRING" id="91626.A0A0C9M4S2"/>
<dbReference type="Proteomes" id="UP000053815">
    <property type="component" value="Unassembled WGS sequence"/>
</dbReference>
<name>A0A0C9M4S2_9FUNG</name>
<feature type="compositionally biased region" description="Basic and acidic residues" evidence="1">
    <location>
        <begin position="8"/>
        <end position="23"/>
    </location>
</feature>
<evidence type="ECO:0000256" key="1">
    <source>
        <dbReference type="SAM" id="MobiDB-lite"/>
    </source>
</evidence>
<organism evidence="2">
    <name type="scientific">Mucor ambiguus</name>
    <dbReference type="NCBI Taxonomy" id="91626"/>
    <lineage>
        <taxon>Eukaryota</taxon>
        <taxon>Fungi</taxon>
        <taxon>Fungi incertae sedis</taxon>
        <taxon>Mucoromycota</taxon>
        <taxon>Mucoromycotina</taxon>
        <taxon>Mucoromycetes</taxon>
        <taxon>Mucorales</taxon>
        <taxon>Mucorineae</taxon>
        <taxon>Mucoraceae</taxon>
        <taxon>Mucor</taxon>
    </lineage>
</organism>
<proteinExistence type="predicted"/>
<gene>
    <name evidence="2" type="ORF">MAM1_0061c03801</name>
</gene>
<dbReference type="OrthoDB" id="2289379at2759"/>
<keyword evidence="3" id="KW-1185">Reference proteome</keyword>
<protein>
    <submittedName>
        <fullName evidence="2">Uncharacterized protein</fullName>
    </submittedName>
</protein>
<evidence type="ECO:0000313" key="3">
    <source>
        <dbReference type="Proteomes" id="UP000053815"/>
    </source>
</evidence>
<dbReference type="EMBL" id="DF836350">
    <property type="protein sequence ID" value="GAN04341.1"/>
    <property type="molecule type" value="Genomic_DNA"/>
</dbReference>